<feature type="region of interest" description="Disordered" evidence="7">
    <location>
        <begin position="1"/>
        <end position="59"/>
    </location>
</feature>
<evidence type="ECO:0000256" key="5">
    <source>
        <dbReference type="ARBA" id="ARBA00022771"/>
    </source>
</evidence>
<dbReference type="Gene3D" id="3.30.40.10">
    <property type="entry name" value="Zinc/RING finger domain, C3HC4 (zinc finger)"/>
    <property type="match status" value="1"/>
</dbReference>
<dbReference type="InterPro" id="IPR001965">
    <property type="entry name" value="Znf_PHD"/>
</dbReference>
<evidence type="ECO:0000313" key="9">
    <source>
        <dbReference type="EMBL" id="KAE9983466.1"/>
    </source>
</evidence>
<evidence type="ECO:0000256" key="1">
    <source>
        <dbReference type="ARBA" id="ARBA00002311"/>
    </source>
</evidence>
<dbReference type="Pfam" id="PF07744">
    <property type="entry name" value="SPOC"/>
    <property type="match status" value="1"/>
</dbReference>
<feature type="compositionally biased region" description="Polar residues" evidence="7">
    <location>
        <begin position="505"/>
        <end position="514"/>
    </location>
</feature>
<reference evidence="9 10" key="1">
    <citation type="submission" date="2019-07" db="EMBL/GenBank/DDBJ databases">
        <title>Venturia inaequalis Genome Resource.</title>
        <authorList>
            <person name="Lichtner F.J."/>
        </authorList>
    </citation>
    <scope>NUCLEOTIDE SEQUENCE [LARGE SCALE GENOMIC DNA]</scope>
    <source>
        <strain evidence="9 10">DMI_063113</strain>
    </source>
</reference>
<dbReference type="GO" id="GO:0008270">
    <property type="term" value="F:zinc ion binding"/>
    <property type="evidence" value="ECO:0007669"/>
    <property type="project" value="UniProtKB-KW"/>
</dbReference>
<evidence type="ECO:0000256" key="6">
    <source>
        <dbReference type="ARBA" id="ARBA00022833"/>
    </source>
</evidence>
<dbReference type="InterPro" id="IPR011011">
    <property type="entry name" value="Znf_FYVE_PHD"/>
</dbReference>
<feature type="region of interest" description="Disordered" evidence="7">
    <location>
        <begin position="447"/>
        <end position="532"/>
    </location>
</feature>
<dbReference type="Proteomes" id="UP000490939">
    <property type="component" value="Unassembled WGS sequence"/>
</dbReference>
<comment type="similarity">
    <text evidence="2">Belongs to the BYE1 family.</text>
</comment>
<comment type="function">
    <text evidence="1">Negative regulator of transcription elongation.</text>
</comment>
<dbReference type="InterPro" id="IPR019786">
    <property type="entry name" value="Zinc_finger_PHD-type_CS"/>
</dbReference>
<comment type="caution">
    <text evidence="9">The sequence shown here is derived from an EMBL/GenBank/DDBJ whole genome shotgun (WGS) entry which is preliminary data.</text>
</comment>
<dbReference type="EMBL" id="WNWR01000316">
    <property type="protein sequence ID" value="KAE9983466.1"/>
    <property type="molecule type" value="Genomic_DNA"/>
</dbReference>
<dbReference type="GO" id="GO:0031564">
    <property type="term" value="P:transcription antitermination"/>
    <property type="evidence" value="ECO:0007669"/>
    <property type="project" value="TreeGrafter"/>
</dbReference>
<dbReference type="GO" id="GO:0001139">
    <property type="term" value="F:RNA polymerase II complex recruiting activity"/>
    <property type="evidence" value="ECO:0007669"/>
    <property type="project" value="TreeGrafter"/>
</dbReference>
<accession>A0A8H3V960</accession>
<evidence type="ECO:0000256" key="2">
    <source>
        <dbReference type="ARBA" id="ARBA00011050"/>
    </source>
</evidence>
<dbReference type="GO" id="GO:0005634">
    <property type="term" value="C:nucleus"/>
    <property type="evidence" value="ECO:0007669"/>
    <property type="project" value="TreeGrafter"/>
</dbReference>
<dbReference type="InterPro" id="IPR003618">
    <property type="entry name" value="TFIIS_cen_dom"/>
</dbReference>
<dbReference type="Pfam" id="PF23257">
    <property type="entry name" value="DUF7071"/>
    <property type="match status" value="1"/>
</dbReference>
<dbReference type="Pfam" id="PF07500">
    <property type="entry name" value="TFIIS_M"/>
    <property type="match status" value="1"/>
</dbReference>
<dbReference type="GO" id="GO:0031440">
    <property type="term" value="P:regulation of mRNA 3'-end processing"/>
    <property type="evidence" value="ECO:0007669"/>
    <property type="project" value="TreeGrafter"/>
</dbReference>
<dbReference type="SUPFAM" id="SSF57903">
    <property type="entry name" value="FYVE/PHD zinc finger"/>
    <property type="match status" value="1"/>
</dbReference>
<feature type="compositionally biased region" description="Basic residues" evidence="7">
    <location>
        <begin position="10"/>
        <end position="19"/>
    </location>
</feature>
<dbReference type="AlphaFoldDB" id="A0A8H3V960"/>
<dbReference type="PROSITE" id="PS51321">
    <property type="entry name" value="TFIIS_CENTRAL"/>
    <property type="match status" value="1"/>
</dbReference>
<dbReference type="CDD" id="cd15550">
    <property type="entry name" value="PHD_MLL5"/>
    <property type="match status" value="1"/>
</dbReference>
<dbReference type="Pfam" id="PF20826">
    <property type="entry name" value="PHD_5"/>
    <property type="match status" value="1"/>
</dbReference>
<name>A0A8H3V960_VENIN</name>
<feature type="region of interest" description="Disordered" evidence="7">
    <location>
        <begin position="137"/>
        <end position="255"/>
    </location>
</feature>
<organism evidence="9 10">
    <name type="scientific">Venturia inaequalis</name>
    <name type="common">Apple scab fungus</name>
    <dbReference type="NCBI Taxonomy" id="5025"/>
    <lineage>
        <taxon>Eukaryota</taxon>
        <taxon>Fungi</taxon>
        <taxon>Dikarya</taxon>
        <taxon>Ascomycota</taxon>
        <taxon>Pezizomycotina</taxon>
        <taxon>Dothideomycetes</taxon>
        <taxon>Pleosporomycetidae</taxon>
        <taxon>Venturiales</taxon>
        <taxon>Venturiaceae</taxon>
        <taxon>Venturia</taxon>
    </lineage>
</organism>
<feature type="domain" description="TFIIS central" evidence="8">
    <location>
        <begin position="289"/>
        <end position="414"/>
    </location>
</feature>
<dbReference type="PANTHER" id="PTHR11477">
    <property type="entry name" value="TRANSCRIPTION FACTOR S-II ZINC FINGER DOMAIN-CONTAINING PROTEIN"/>
    <property type="match status" value="1"/>
</dbReference>
<evidence type="ECO:0000256" key="4">
    <source>
        <dbReference type="ARBA" id="ARBA00022723"/>
    </source>
</evidence>
<feature type="compositionally biased region" description="Basic and acidic residues" evidence="7">
    <location>
        <begin position="801"/>
        <end position="811"/>
    </location>
</feature>
<dbReference type="GO" id="GO:0006368">
    <property type="term" value="P:transcription elongation by RNA polymerase II"/>
    <property type="evidence" value="ECO:0007669"/>
    <property type="project" value="TreeGrafter"/>
</dbReference>
<dbReference type="Gene3D" id="1.10.472.30">
    <property type="entry name" value="Transcription elongation factor S-II, central domain"/>
    <property type="match status" value="1"/>
</dbReference>
<gene>
    <name evidence="9" type="ORF">EG327_005456</name>
</gene>
<evidence type="ECO:0000313" key="10">
    <source>
        <dbReference type="Proteomes" id="UP000490939"/>
    </source>
</evidence>
<keyword evidence="6" id="KW-0862">Zinc</keyword>
<dbReference type="InterPro" id="IPR012921">
    <property type="entry name" value="SPOC_C"/>
</dbReference>
<dbReference type="SUPFAM" id="SSF46942">
    <property type="entry name" value="Elongation factor TFIIS domain 2"/>
    <property type="match status" value="1"/>
</dbReference>
<dbReference type="PROSITE" id="PS01359">
    <property type="entry name" value="ZF_PHD_1"/>
    <property type="match status" value="1"/>
</dbReference>
<feature type="compositionally biased region" description="Basic residues" evidence="7">
    <location>
        <begin position="137"/>
        <end position="147"/>
    </location>
</feature>
<dbReference type="GO" id="GO:0000977">
    <property type="term" value="F:RNA polymerase II transcription regulatory region sequence-specific DNA binding"/>
    <property type="evidence" value="ECO:0007669"/>
    <property type="project" value="TreeGrafter"/>
</dbReference>
<dbReference type="InterPro" id="IPR055499">
    <property type="entry name" value="DUF7071"/>
</dbReference>
<protein>
    <recommendedName>
        <fullName evidence="3">Transcription factor BYE1</fullName>
    </recommendedName>
</protein>
<evidence type="ECO:0000259" key="8">
    <source>
        <dbReference type="PROSITE" id="PS51321"/>
    </source>
</evidence>
<feature type="region of interest" description="Disordered" evidence="7">
    <location>
        <begin position="715"/>
        <end position="757"/>
    </location>
</feature>
<dbReference type="InterPro" id="IPR036575">
    <property type="entry name" value="TFIIS_cen_dom_sf"/>
</dbReference>
<dbReference type="PANTHER" id="PTHR11477:SF11">
    <property type="entry name" value="TRANSCRIPTION FACTOR BYE1"/>
    <property type="match status" value="1"/>
</dbReference>
<evidence type="ECO:0000256" key="3">
    <source>
        <dbReference type="ARBA" id="ARBA00021616"/>
    </source>
</evidence>
<keyword evidence="4" id="KW-0479">Metal-binding</keyword>
<evidence type="ECO:0000256" key="7">
    <source>
        <dbReference type="SAM" id="MobiDB-lite"/>
    </source>
</evidence>
<dbReference type="GO" id="GO:0006362">
    <property type="term" value="P:transcription elongation by RNA polymerase I"/>
    <property type="evidence" value="ECO:0007669"/>
    <property type="project" value="TreeGrafter"/>
</dbReference>
<sequence>MAPTDESTRRSARATKGQHTKNLDDASPPSKRQTKSKGKGGGSKSVKAASITPEEPSGGDEDAIIRCVCGATVDDAGWMMICCEKCDVWQHNLCMGWPEEEVEDDYYCEECAPQSHVELLTAMKRGEKPWLDRIKRKKKGGNKRKSRASAVAVETPVKETTPKQATPQEVGNKRKFEAVAESNGQRQVQLKTESAPEPAEMAKATPPAPKAGSRRKSSAVTDQKLSAVDESAAKRRKSAADHVQSEAPALAPTPVPVPVPAPALAPTSALAPTPAPALKVADINDLPQVRQSVAKKLVADGIKVIEDLVKDGTFRIPDGETSSSLMTNIALRIEQGLDDHFDGPSNYSNQLRMIVFNMKKNPELIHRMLVGTMRPEELVTMSSEDMATAEEQRKRSLIKEAADKHAILINNDGPRIRKTHKGEEVVEQEMAVDDSSYTAAPLRRRATHDEHNAPDSPNGDPGSPNMVELPEEFGSRPPLTVDTSASHGRKPSNFDMESVWRSAPAQDTSHSAGTVRTPHRAHRPSDNNMDDPDMDRLLKDEDMDDVSDSPITHGSGINWKGRVDMAGVAAFNASARWVAGANAGGLGISFEQLIPRKLEITGRIAINRADEYVGGMRYSQTTNVTTLALTPADTTTDHESFRKTFDYFHGKQRWGVINQPGLNEHVRDIYVVTLEAGMGNSPGFITMLEDREKSIEDPRQDNMLLLTIVVKVRSPPPSATPSADVSHPAAQVNAHAPQPSPVAAHGPFPNGGTPPVGNSWGPAAVQILGKFVHAPAVQQLKAAGVEMDQMQLTNLRALLEREPSARDDLGKLGDLLASRPQQ</sequence>
<dbReference type="CDD" id="cd21538">
    <property type="entry name" value="SPOC_TFIIS"/>
    <property type="match status" value="1"/>
</dbReference>
<dbReference type="SMART" id="SM00510">
    <property type="entry name" value="TFS2M"/>
    <property type="match status" value="1"/>
</dbReference>
<proteinExistence type="inferred from homology"/>
<keyword evidence="10" id="KW-1185">Reference proteome</keyword>
<feature type="region of interest" description="Disordered" evidence="7">
    <location>
        <begin position="801"/>
        <end position="822"/>
    </location>
</feature>
<keyword evidence="5" id="KW-0863">Zinc-finger</keyword>
<dbReference type="SMART" id="SM00249">
    <property type="entry name" value="PHD"/>
    <property type="match status" value="1"/>
</dbReference>
<dbReference type="InterPro" id="IPR013083">
    <property type="entry name" value="Znf_RING/FYVE/PHD"/>
</dbReference>
<feature type="compositionally biased region" description="Polar residues" evidence="7">
    <location>
        <begin position="182"/>
        <end position="192"/>
    </location>
</feature>